<dbReference type="InterPro" id="IPR025669">
    <property type="entry name" value="AAA_dom"/>
</dbReference>
<reference evidence="6 7" key="1">
    <citation type="submission" date="2010-03" db="EMBL/GenBank/DDBJ databases">
        <title>The genome sequence of Roseburia intestinalis XB6B4.</title>
        <authorList>
            <consortium name="metaHIT consortium -- http://www.metahit.eu/"/>
            <person name="Pajon A."/>
            <person name="Turner K."/>
            <person name="Parkhill J."/>
            <person name="Bernalier A."/>
        </authorList>
    </citation>
    <scope>NUCLEOTIDE SEQUENCE [LARGE SCALE GENOMIC DNA]</scope>
    <source>
        <strain evidence="6 7">XB6B4</strain>
    </source>
</reference>
<comment type="subunit">
    <text evidence="3">Dimerizes in the presence of ATP but not ADP; ATP-binding is required for double-stranded (ds)DNA-binding. Interacts with DnaA.</text>
</comment>
<accession>D4L499</accession>
<dbReference type="SUPFAM" id="SSF52540">
    <property type="entry name" value="P-loop containing nucleoside triphosphate hydrolases"/>
    <property type="match status" value="1"/>
</dbReference>
<evidence type="ECO:0000256" key="4">
    <source>
        <dbReference type="ARBA" id="ARBA00071824"/>
    </source>
</evidence>
<dbReference type="PANTHER" id="PTHR13696">
    <property type="entry name" value="P-LOOP CONTAINING NUCLEOSIDE TRIPHOSPHATE HYDROLASE"/>
    <property type="match status" value="1"/>
</dbReference>
<proteinExistence type="inferred from homology"/>
<evidence type="ECO:0000259" key="5">
    <source>
        <dbReference type="Pfam" id="PF13614"/>
    </source>
</evidence>
<dbReference type="Pfam" id="PF13614">
    <property type="entry name" value="AAA_31"/>
    <property type="match status" value="1"/>
</dbReference>
<dbReference type="PANTHER" id="PTHR13696:SF99">
    <property type="entry name" value="COBYRINIC ACID AC-DIAMIDE SYNTHASE"/>
    <property type="match status" value="1"/>
</dbReference>
<evidence type="ECO:0000256" key="2">
    <source>
        <dbReference type="ARBA" id="ARBA00049360"/>
    </source>
</evidence>
<dbReference type="EMBL" id="FP929050">
    <property type="protein sequence ID" value="CBL14439.1"/>
    <property type="molecule type" value="Genomic_DNA"/>
</dbReference>
<evidence type="ECO:0000313" key="7">
    <source>
        <dbReference type="Proteomes" id="UP000008953"/>
    </source>
</evidence>
<dbReference type="InterPro" id="IPR027417">
    <property type="entry name" value="P-loop_NTPase"/>
</dbReference>
<dbReference type="FunFam" id="3.40.50.300:FF:000285">
    <property type="entry name" value="Sporulation initiation inhibitor Soj"/>
    <property type="match status" value="1"/>
</dbReference>
<dbReference type="KEGG" id="rix:RO1_42810"/>
<comment type="catalytic activity">
    <reaction evidence="2">
        <text>ATP + H2O = ADP + phosphate + H(+)</text>
        <dbReference type="Rhea" id="RHEA:13065"/>
        <dbReference type="ChEBI" id="CHEBI:15377"/>
        <dbReference type="ChEBI" id="CHEBI:15378"/>
        <dbReference type="ChEBI" id="CHEBI:30616"/>
        <dbReference type="ChEBI" id="CHEBI:43474"/>
        <dbReference type="ChEBI" id="CHEBI:456216"/>
    </reaction>
</comment>
<dbReference type="AlphaFoldDB" id="D4L499"/>
<dbReference type="PATRIC" id="fig|718255.3.peg.1695"/>
<reference evidence="6 7" key="2">
    <citation type="submission" date="2010-03" db="EMBL/GenBank/DDBJ databases">
        <authorList>
            <person name="Pajon A."/>
        </authorList>
    </citation>
    <scope>NUCLEOTIDE SEQUENCE [LARGE SCALE GENOMIC DNA]</scope>
    <source>
        <strain evidence="6 7">XB6B4</strain>
    </source>
</reference>
<organism evidence="6 7">
    <name type="scientific">Roseburia intestinalis XB6B4</name>
    <dbReference type="NCBI Taxonomy" id="718255"/>
    <lineage>
        <taxon>Bacteria</taxon>
        <taxon>Bacillati</taxon>
        <taxon>Bacillota</taxon>
        <taxon>Clostridia</taxon>
        <taxon>Lachnospirales</taxon>
        <taxon>Lachnospiraceae</taxon>
        <taxon>Roseburia</taxon>
    </lineage>
</organism>
<evidence type="ECO:0000256" key="3">
    <source>
        <dbReference type="ARBA" id="ARBA00062323"/>
    </source>
</evidence>
<dbReference type="InterPro" id="IPR050678">
    <property type="entry name" value="DNA_Partitioning_ATPase"/>
</dbReference>
<dbReference type="HOGENOM" id="CLU_037612_1_0_9"/>
<dbReference type="Proteomes" id="UP000008953">
    <property type="component" value="Chromosome"/>
</dbReference>
<gene>
    <name evidence="6" type="ORF">RO1_42810</name>
</gene>
<evidence type="ECO:0000313" key="6">
    <source>
        <dbReference type="EMBL" id="CBL14439.1"/>
    </source>
</evidence>
<protein>
    <recommendedName>
        <fullName evidence="4">Sporulation initiation inhibitor protein Soj</fullName>
    </recommendedName>
</protein>
<comment type="similarity">
    <text evidence="1">Belongs to the ParA family.</text>
</comment>
<sequence length="282" mass="30838">MRKEDAPMSNCKVIALTNQKGGVGKTTTAVNLGVGLAKQGKKVLLIDADAQANLTMALGYNRPDDIPITLSTVMQSIIDDKSFDASGGILHHGEGIDLLPSNIELSGFEVRLINAMSRERVLKTYVNEVRKNYDYVLIDCMPSLGMITINALAAADSVIIPTQPHYLSAKGLELLLRSVSMVKRQINPKLRIDGILMTMVMPRTNISKEITATVKSAYGQRIKVFDTEIPHSIRAVEATAEGKSIFAYDKSGKVAAAYEQFGKEVADIGEKQRKQNRADCIR</sequence>
<evidence type="ECO:0000256" key="1">
    <source>
        <dbReference type="ARBA" id="ARBA00006976"/>
    </source>
</evidence>
<dbReference type="CDD" id="cd02042">
    <property type="entry name" value="ParAB_family"/>
    <property type="match status" value="1"/>
</dbReference>
<dbReference type="Gene3D" id="3.40.50.300">
    <property type="entry name" value="P-loop containing nucleotide triphosphate hydrolases"/>
    <property type="match status" value="1"/>
</dbReference>
<name>D4L499_9FIRM</name>
<feature type="domain" description="AAA" evidence="5">
    <location>
        <begin position="12"/>
        <end position="192"/>
    </location>
</feature>